<dbReference type="InterPro" id="IPR015425">
    <property type="entry name" value="FH2_Formin"/>
</dbReference>
<dbReference type="Pfam" id="PF02181">
    <property type="entry name" value="FH2"/>
    <property type="match status" value="2"/>
</dbReference>
<dbReference type="PROSITE" id="PS51444">
    <property type="entry name" value="FH2"/>
    <property type="match status" value="1"/>
</dbReference>
<feature type="compositionally biased region" description="Low complexity" evidence="2">
    <location>
        <begin position="677"/>
        <end position="688"/>
    </location>
</feature>
<organism evidence="4">
    <name type="scientific">Xenopus tropicalis</name>
    <name type="common">Western clawed frog</name>
    <name type="synonym">Silurana tropicalis</name>
    <dbReference type="NCBI Taxonomy" id="8364"/>
    <lineage>
        <taxon>Eukaryota</taxon>
        <taxon>Metazoa</taxon>
        <taxon>Chordata</taxon>
        <taxon>Craniata</taxon>
        <taxon>Vertebrata</taxon>
        <taxon>Euteleostomi</taxon>
        <taxon>Amphibia</taxon>
        <taxon>Batrachia</taxon>
        <taxon>Anura</taxon>
        <taxon>Pipoidea</taxon>
        <taxon>Pipidae</taxon>
        <taxon>Xenopodinae</taxon>
        <taxon>Xenopus</taxon>
        <taxon>Silurana</taxon>
    </lineage>
</organism>
<evidence type="ECO:0000259" key="3">
    <source>
        <dbReference type="PROSITE" id="PS51444"/>
    </source>
</evidence>
<reference evidence="4" key="3">
    <citation type="submission" date="2016-05" db="EMBL/GenBank/DDBJ databases">
        <title>WGS assembly of Xenopus tropicalis.</title>
        <authorList>
            <person name="Sessions A."/>
            <person name="Jenkins J."/>
            <person name="Mitros T."/>
            <person name="Lyons J.T."/>
            <person name="Dichmann D.S."/>
            <person name="Robert J."/>
            <person name="Harland R.M."/>
            <person name="Rokhsar D.S."/>
        </authorList>
    </citation>
    <scope>NUCLEOTIDE SEQUENCE</scope>
    <source>
        <strain evidence="4">Nigerian</strain>
    </source>
</reference>
<keyword evidence="1" id="KW-0175">Coiled coil</keyword>
<evidence type="ECO:0000313" key="4">
    <source>
        <dbReference type="EMBL" id="OCA14249.1"/>
    </source>
</evidence>
<feature type="domain" description="FH2" evidence="3">
    <location>
        <begin position="76"/>
        <end position="558"/>
    </location>
</feature>
<evidence type="ECO:0000256" key="1">
    <source>
        <dbReference type="SAM" id="Coils"/>
    </source>
</evidence>
<evidence type="ECO:0000256" key="2">
    <source>
        <dbReference type="SAM" id="MobiDB-lite"/>
    </source>
</evidence>
<dbReference type="SMART" id="SM00498">
    <property type="entry name" value="FH2"/>
    <property type="match status" value="1"/>
</dbReference>
<proteinExistence type="predicted"/>
<feature type="compositionally biased region" description="Pro residues" evidence="2">
    <location>
        <begin position="361"/>
        <end position="383"/>
    </location>
</feature>
<feature type="coiled-coil region" evidence="1">
    <location>
        <begin position="535"/>
        <end position="562"/>
    </location>
</feature>
<sequence length="777" mass="86029">MDETSSVAMVTSKNSPPPCPPPCPPPPPAGFSFPPPPPPPAKFPCPPPPPPPSGELSLPLKFSGGTTLPRPPSAPERLGDQRRSKLRSFNWDAIPAERVLKGRNLWTCGSQQPSLQIDVTHMDELFAQREEPRKARLSARFRPRHQQADHEPGVSLLDSKKIMNLGIFLKQFKRPVHVMIEDIKRGVGSNFGAEKLRELQKLLPEKDEVKRLRAFKGDRGNLSEPELFMILLVEVPSCSQRLQVMILKEEFFPQLNSMKQAVGIQTTAAKELVECEELHTVIHLVLKAGNYMNAPPRASPYGQPPRASPYGQPPRASPYGQPPRASPYGQPPRASPYGQPPRASPYGQPPPCQSLWANHPPGSPPASPYGKFPPIPMGSSPPPGGYAGSALGFRMGSLLKLADTKANKPGVTLMHFVAKEAERNSRSLLTFPDKLAHISQASRINSQEIESDLENLNKKLSSTREALRDQSDLKHSMGPFLQLAEAELREVLNSLQRLRDTRRELMEFYCEDESAFRMEEMCLVFSTFCARFLSTVQENQEREKAEQRKERLEKRRSIASCSTLDKDLQDVELEFLLLRLPRRVRSVRKPRPLPRTHSIDTLHLSPPIVEEPFDYKAKVLSSETIAEEEAPSADTKQGLRRLRDVGSGGDGGQETPGKVNRRHTLSSLPYRGGDGTPSGDPDTSPPDGASKVAPFPSPHTPKNNPLQNTPKSSQKDQSSPRSQSPNSLLRGGLFQKKGTPQSPEPHSLGEDPQKGGGEASALTTFFRRFDNVRRSPK</sequence>
<feature type="compositionally biased region" description="Polar residues" evidence="2">
    <location>
        <begin position="1"/>
        <end position="14"/>
    </location>
</feature>
<reference evidence="4" key="2">
    <citation type="journal article" date="2010" name="Science">
        <title>The genome of the Western clawed frog Xenopus tropicalis.</title>
        <authorList>
            <person name="Hellsten U."/>
            <person name="Harland R.M."/>
            <person name="Gilchrist M.J."/>
            <person name="Hendrix D."/>
            <person name="Jurka J."/>
            <person name="Kapitonov V."/>
            <person name="Ovcharenko I."/>
            <person name="Putnam N.H."/>
            <person name="Shu S."/>
            <person name="Taher L."/>
            <person name="Blitz I.L."/>
            <person name="Blumberg B."/>
            <person name="Dichmann D.S."/>
            <person name="Dubchak I."/>
            <person name="Amaya E."/>
            <person name="Detter J.C."/>
            <person name="Fletcher R."/>
            <person name="Gerhard D.S."/>
            <person name="Goodstein D."/>
            <person name="Graves T."/>
            <person name="Grigoriev I.V."/>
            <person name="Grimwood J."/>
            <person name="Kawashima T."/>
            <person name="Lindquist E."/>
            <person name="Lucas S.M."/>
            <person name="Mead P.E."/>
            <person name="Mitros T."/>
            <person name="Ogino H."/>
            <person name="Ohta Y."/>
            <person name="Poliakov A.V."/>
            <person name="Pollet N."/>
            <person name="Robert J."/>
            <person name="Salamov A."/>
            <person name="Sater A.K."/>
            <person name="Schmutz J."/>
            <person name="Terry A."/>
            <person name="Vize P.D."/>
            <person name="Warren W.C."/>
            <person name="Wells D."/>
            <person name="Wills A."/>
            <person name="Wilson R.K."/>
            <person name="Zimmerman L.B."/>
            <person name="Zorn A.M."/>
            <person name="Grainger R."/>
            <person name="Grammer T."/>
            <person name="Khokha M.K."/>
            <person name="Richardson P.M."/>
            <person name="Rokhsar D.S."/>
        </authorList>
    </citation>
    <scope>NUCLEOTIDE SEQUENCE [LARGE SCALE GENOMIC DNA]</scope>
    <source>
        <strain evidence="4">Nigerian</strain>
    </source>
</reference>
<reference evidence="4" key="1">
    <citation type="submission" date="2009-11" db="EMBL/GenBank/DDBJ databases">
        <authorList>
            <consortium name="US DOE Joint Genome Institute (JGI-PGF)"/>
            <person name="Ottilar R."/>
            <person name="Schmutz J."/>
            <person name="Salamov A."/>
            <person name="Cheng J.F."/>
            <person name="Lucas S."/>
            <person name="Pitluck S."/>
            <person name="Gundlach H."/>
            <person name="Guo Y."/>
            <person name="Haberer G."/>
            <person name="Nasrallah J."/>
            <person name="Mayer K.F.X."/>
            <person name="van de Peer Y."/>
            <person name="Weigel D."/>
            <person name="Grigoriev I.V."/>
        </authorList>
    </citation>
    <scope>NUCLEOTIDE SEQUENCE</scope>
    <source>
        <strain evidence="4">Nigerian</strain>
    </source>
</reference>
<protein>
    <recommendedName>
        <fullName evidence="3">FH2 domain-containing protein</fullName>
    </recommendedName>
</protein>
<dbReference type="PANTHER" id="PTHR46345:SF7">
    <property type="entry name" value="FH2 DOMAIN CONTAINING 3-RELATED"/>
    <property type="match status" value="1"/>
</dbReference>
<feature type="region of interest" description="Disordered" evidence="2">
    <location>
        <begin position="296"/>
        <end position="383"/>
    </location>
</feature>
<feature type="region of interest" description="Disordered" evidence="2">
    <location>
        <begin position="624"/>
        <end position="777"/>
    </location>
</feature>
<feature type="compositionally biased region" description="Basic and acidic residues" evidence="2">
    <location>
        <begin position="767"/>
        <end position="777"/>
    </location>
</feature>
<dbReference type="SUPFAM" id="SSF101447">
    <property type="entry name" value="Formin homology 2 domain (FH2 domain)"/>
    <property type="match status" value="2"/>
</dbReference>
<dbReference type="AlphaFoldDB" id="A0A1B8XUB0"/>
<dbReference type="Gene3D" id="1.20.58.2220">
    <property type="entry name" value="Formin, FH2 domain"/>
    <property type="match status" value="2"/>
</dbReference>
<feature type="compositionally biased region" description="Pro residues" evidence="2">
    <location>
        <begin position="15"/>
        <end position="53"/>
    </location>
</feature>
<gene>
    <name evidence="4" type="ORF">XENTR_v90027396mg</name>
</gene>
<dbReference type="PANTHER" id="PTHR46345">
    <property type="entry name" value="INVERTED FORMIN-2"/>
    <property type="match status" value="1"/>
</dbReference>
<dbReference type="InterPro" id="IPR042201">
    <property type="entry name" value="FH2_Formin_sf"/>
</dbReference>
<feature type="region of interest" description="Disordered" evidence="2">
    <location>
        <begin position="1"/>
        <end position="84"/>
    </location>
</feature>
<feature type="compositionally biased region" description="Polar residues" evidence="2">
    <location>
        <begin position="700"/>
        <end position="727"/>
    </location>
</feature>
<feature type="compositionally biased region" description="Pro residues" evidence="2">
    <location>
        <begin position="302"/>
        <end position="352"/>
    </location>
</feature>
<feature type="coiled-coil region" evidence="1">
    <location>
        <begin position="439"/>
        <end position="501"/>
    </location>
</feature>
<name>A0A1B8XUB0_XENTR</name>
<dbReference type="EMBL" id="KV462010">
    <property type="protein sequence ID" value="OCA14249.1"/>
    <property type="molecule type" value="Genomic_DNA"/>
</dbReference>
<accession>A0A1B8XUB0</accession>